<feature type="domain" description="Ubiquitin-like protease family profile" evidence="4">
    <location>
        <begin position="43"/>
        <end position="109"/>
    </location>
</feature>
<dbReference type="EMBL" id="GL348719">
    <property type="protein sequence ID" value="EFH44912.1"/>
    <property type="molecule type" value="Genomic_DNA"/>
</dbReference>
<organism evidence="6">
    <name type="scientific">Arabidopsis lyrata subsp. lyrata</name>
    <name type="common">Lyre-leaved rock-cress</name>
    <dbReference type="NCBI Taxonomy" id="81972"/>
    <lineage>
        <taxon>Eukaryota</taxon>
        <taxon>Viridiplantae</taxon>
        <taxon>Streptophyta</taxon>
        <taxon>Embryophyta</taxon>
        <taxon>Tracheophyta</taxon>
        <taxon>Spermatophyta</taxon>
        <taxon>Magnoliopsida</taxon>
        <taxon>eudicotyledons</taxon>
        <taxon>Gunneridae</taxon>
        <taxon>Pentapetalae</taxon>
        <taxon>rosids</taxon>
        <taxon>malvids</taxon>
        <taxon>Brassicales</taxon>
        <taxon>Brassicaceae</taxon>
        <taxon>Camelineae</taxon>
        <taxon>Arabidopsis</taxon>
    </lineage>
</organism>
<dbReference type="InterPro" id="IPR003653">
    <property type="entry name" value="Peptidase_C48_C"/>
</dbReference>
<dbReference type="GO" id="GO:0008234">
    <property type="term" value="F:cysteine-type peptidase activity"/>
    <property type="evidence" value="ECO:0007669"/>
    <property type="project" value="InterPro"/>
</dbReference>
<feature type="non-terminal residue" evidence="5">
    <location>
        <position position="1"/>
    </location>
</feature>
<comment type="similarity">
    <text evidence="1">Belongs to the peptidase C48 family.</text>
</comment>
<name>D7MJ80_ARALL</name>
<dbReference type="Pfam" id="PF02902">
    <property type="entry name" value="Peptidase_C48"/>
    <property type="match status" value="1"/>
</dbReference>
<dbReference type="AlphaFoldDB" id="D7MJ80"/>
<keyword evidence="6" id="KW-1185">Reference proteome</keyword>
<reference evidence="6" key="1">
    <citation type="journal article" date="2011" name="Nat. Genet.">
        <title>The Arabidopsis lyrata genome sequence and the basis of rapid genome size change.</title>
        <authorList>
            <person name="Hu T.T."/>
            <person name="Pattyn P."/>
            <person name="Bakker E.G."/>
            <person name="Cao J."/>
            <person name="Cheng J.-F."/>
            <person name="Clark R.M."/>
            <person name="Fahlgren N."/>
            <person name="Fawcett J.A."/>
            <person name="Grimwood J."/>
            <person name="Gundlach H."/>
            <person name="Haberer G."/>
            <person name="Hollister J.D."/>
            <person name="Ossowski S."/>
            <person name="Ottilar R.P."/>
            <person name="Salamov A.A."/>
            <person name="Schneeberger K."/>
            <person name="Spannagl M."/>
            <person name="Wang X."/>
            <person name="Yang L."/>
            <person name="Nasrallah M.E."/>
            <person name="Bergelson J."/>
            <person name="Carrington J.C."/>
            <person name="Gaut B.S."/>
            <person name="Schmutz J."/>
            <person name="Mayer K.F.X."/>
            <person name="Van de Peer Y."/>
            <person name="Grigoriev I.V."/>
            <person name="Nordborg M."/>
            <person name="Weigel D."/>
            <person name="Guo Y.-L."/>
        </authorList>
    </citation>
    <scope>NUCLEOTIDE SEQUENCE [LARGE SCALE GENOMIC DNA]</scope>
    <source>
        <strain evidence="6">cv. MN47</strain>
    </source>
</reference>
<evidence type="ECO:0000256" key="1">
    <source>
        <dbReference type="ARBA" id="ARBA00005234"/>
    </source>
</evidence>
<dbReference type="Gene3D" id="3.40.395.10">
    <property type="entry name" value="Adenoviral Proteinase, Chain A"/>
    <property type="match status" value="1"/>
</dbReference>
<evidence type="ECO:0000259" key="4">
    <source>
        <dbReference type="Pfam" id="PF02902"/>
    </source>
</evidence>
<evidence type="ECO:0000256" key="3">
    <source>
        <dbReference type="ARBA" id="ARBA00022801"/>
    </source>
</evidence>
<keyword evidence="3" id="KW-0378">Hydrolase</keyword>
<evidence type="ECO:0000256" key="2">
    <source>
        <dbReference type="ARBA" id="ARBA00022670"/>
    </source>
</evidence>
<dbReference type="Proteomes" id="UP000008694">
    <property type="component" value="Unassembled WGS sequence"/>
</dbReference>
<dbReference type="HOGENOM" id="CLU_2139833_0_0_1"/>
<proteinExistence type="inferred from homology"/>
<dbReference type="Gramene" id="Al_scaffold_0007_3630">
    <property type="protein sequence ID" value="Al_scaffold_0007_3630"/>
    <property type="gene ID" value="Al_scaffold_0007_3630"/>
</dbReference>
<dbReference type="GO" id="GO:0006508">
    <property type="term" value="P:proteolysis"/>
    <property type="evidence" value="ECO:0007669"/>
    <property type="project" value="UniProtKB-KW"/>
</dbReference>
<dbReference type="InterPro" id="IPR038765">
    <property type="entry name" value="Papain-like_cys_pep_sf"/>
</dbReference>
<evidence type="ECO:0000313" key="5">
    <source>
        <dbReference type="EMBL" id="EFH44912.1"/>
    </source>
</evidence>
<dbReference type="SUPFAM" id="SSF54001">
    <property type="entry name" value="Cysteine proteinases"/>
    <property type="match status" value="1"/>
</dbReference>
<protein>
    <submittedName>
        <fullName evidence="5">Predicted protein</fullName>
    </submittedName>
</protein>
<sequence length="113" mass="12614">DVTVIPESRLQTGDSSFQTSVREDDVPSNLQASCHPTDIGVLLDSPFTYHRVEGLPQNTRTGDCGPFVMKLIEMHSHNFLVADMGHISDATVDIFRMDYAIRVYEEFIGKIGL</sequence>
<evidence type="ECO:0000313" key="6">
    <source>
        <dbReference type="Proteomes" id="UP000008694"/>
    </source>
</evidence>
<accession>D7MJ80</accession>
<gene>
    <name evidence="5" type="ORF">ARALYDRAFT_659575</name>
</gene>
<keyword evidence="2" id="KW-0645">Protease</keyword>